<accession>X1TEY4</accession>
<name>X1TEY4_9ZZZZ</name>
<dbReference type="AlphaFoldDB" id="X1TEY4"/>
<dbReference type="PROSITE" id="PS51900">
    <property type="entry name" value="CB"/>
    <property type="match status" value="1"/>
</dbReference>
<evidence type="ECO:0000256" key="1">
    <source>
        <dbReference type="ARBA" id="ARBA00023125"/>
    </source>
</evidence>
<dbReference type="GO" id="GO:0003677">
    <property type="term" value="F:DNA binding"/>
    <property type="evidence" value="ECO:0007669"/>
    <property type="project" value="UniProtKB-KW"/>
</dbReference>
<feature type="non-terminal residue" evidence="5">
    <location>
        <position position="299"/>
    </location>
</feature>
<dbReference type="PROSITE" id="PS51898">
    <property type="entry name" value="TYR_RECOMBINASE"/>
    <property type="match status" value="1"/>
</dbReference>
<keyword evidence="2" id="KW-0233">DNA recombination</keyword>
<evidence type="ECO:0000313" key="5">
    <source>
        <dbReference type="EMBL" id="GAI86140.1"/>
    </source>
</evidence>
<proteinExistence type="predicted"/>
<dbReference type="GO" id="GO:0006310">
    <property type="term" value="P:DNA recombination"/>
    <property type="evidence" value="ECO:0007669"/>
    <property type="project" value="UniProtKB-KW"/>
</dbReference>
<dbReference type="SUPFAM" id="SSF56349">
    <property type="entry name" value="DNA breaking-rejoining enzymes"/>
    <property type="match status" value="1"/>
</dbReference>
<sequence length="299" mass="33782">MKTQAAVNEFLHSRKSAGLSELSITWYQAKLQTFAQVCPKLPKDPKPIEAFLATVHSSTATSLNYFNALRAFFRFISERHDIRNPMAKIRTSRSEKSKKKVRATLEPAEEMRLLESVPESNLRDRVILTLLIDSGIRSGELTGLRPQDIGMETIRVSGKTGEREVPVSEETRRLLLLTIAEHGKQDYVFHGHKGPLTRHGVYRIVSTYMRKVGIRMPKLGPCRIRHAFGKGYLVNGGDLRSLQQLMGHERITTTEEYADLAMPDIIAKHHQFTPLRAAHAAAQGSFYRPQAVKEAEEIL</sequence>
<feature type="domain" description="Tyr recombinase" evidence="3">
    <location>
        <begin position="100"/>
        <end position="271"/>
    </location>
</feature>
<dbReference type="EMBL" id="BARW01007256">
    <property type="protein sequence ID" value="GAI86140.1"/>
    <property type="molecule type" value="Genomic_DNA"/>
</dbReference>
<organism evidence="5">
    <name type="scientific">marine sediment metagenome</name>
    <dbReference type="NCBI Taxonomy" id="412755"/>
    <lineage>
        <taxon>unclassified sequences</taxon>
        <taxon>metagenomes</taxon>
        <taxon>ecological metagenomes</taxon>
    </lineage>
</organism>
<dbReference type="InterPro" id="IPR044068">
    <property type="entry name" value="CB"/>
</dbReference>
<dbReference type="PANTHER" id="PTHR30349">
    <property type="entry name" value="PHAGE INTEGRASE-RELATED"/>
    <property type="match status" value="1"/>
</dbReference>
<evidence type="ECO:0008006" key="6">
    <source>
        <dbReference type="Google" id="ProtNLM"/>
    </source>
</evidence>
<gene>
    <name evidence="5" type="ORF">S12H4_15146</name>
</gene>
<comment type="caution">
    <text evidence="5">The sequence shown here is derived from an EMBL/GenBank/DDBJ whole genome shotgun (WGS) entry which is preliminary data.</text>
</comment>
<evidence type="ECO:0000259" key="3">
    <source>
        <dbReference type="PROSITE" id="PS51898"/>
    </source>
</evidence>
<feature type="domain" description="Core-binding (CB)" evidence="4">
    <location>
        <begin position="1"/>
        <end position="77"/>
    </location>
</feature>
<dbReference type="InterPro" id="IPR050090">
    <property type="entry name" value="Tyrosine_recombinase_XerCD"/>
</dbReference>
<reference evidence="5" key="1">
    <citation type="journal article" date="2014" name="Front. Microbiol.">
        <title>High frequency of phylogenetically diverse reductive dehalogenase-homologous genes in deep subseafloor sedimentary metagenomes.</title>
        <authorList>
            <person name="Kawai M."/>
            <person name="Futagami T."/>
            <person name="Toyoda A."/>
            <person name="Takaki Y."/>
            <person name="Nishi S."/>
            <person name="Hori S."/>
            <person name="Arai W."/>
            <person name="Tsubouchi T."/>
            <person name="Morono Y."/>
            <person name="Uchiyama I."/>
            <person name="Ito T."/>
            <person name="Fujiyama A."/>
            <person name="Inagaki F."/>
            <person name="Takami H."/>
        </authorList>
    </citation>
    <scope>NUCLEOTIDE SEQUENCE</scope>
    <source>
        <strain evidence="5">Expedition CK06-06</strain>
    </source>
</reference>
<dbReference type="Pfam" id="PF00589">
    <property type="entry name" value="Phage_integrase"/>
    <property type="match status" value="1"/>
</dbReference>
<dbReference type="InterPro" id="IPR013762">
    <property type="entry name" value="Integrase-like_cat_sf"/>
</dbReference>
<dbReference type="InterPro" id="IPR010998">
    <property type="entry name" value="Integrase_recombinase_N"/>
</dbReference>
<dbReference type="PANTHER" id="PTHR30349:SF41">
    <property type="entry name" value="INTEGRASE_RECOMBINASE PROTEIN MJ0367-RELATED"/>
    <property type="match status" value="1"/>
</dbReference>
<evidence type="ECO:0000256" key="2">
    <source>
        <dbReference type="ARBA" id="ARBA00023172"/>
    </source>
</evidence>
<dbReference type="InterPro" id="IPR011010">
    <property type="entry name" value="DNA_brk_join_enz"/>
</dbReference>
<dbReference type="Gene3D" id="1.10.150.130">
    <property type="match status" value="1"/>
</dbReference>
<evidence type="ECO:0000259" key="4">
    <source>
        <dbReference type="PROSITE" id="PS51900"/>
    </source>
</evidence>
<keyword evidence="1" id="KW-0238">DNA-binding</keyword>
<protein>
    <recommendedName>
        <fullName evidence="6">Tyr recombinase domain-containing protein</fullName>
    </recommendedName>
</protein>
<dbReference type="InterPro" id="IPR002104">
    <property type="entry name" value="Integrase_catalytic"/>
</dbReference>
<dbReference type="GO" id="GO:0015074">
    <property type="term" value="P:DNA integration"/>
    <property type="evidence" value="ECO:0007669"/>
    <property type="project" value="InterPro"/>
</dbReference>
<dbReference type="Gene3D" id="1.10.443.10">
    <property type="entry name" value="Intergrase catalytic core"/>
    <property type="match status" value="1"/>
</dbReference>